<evidence type="ECO:0000313" key="3">
    <source>
        <dbReference type="Proteomes" id="UP000316184"/>
    </source>
</evidence>
<keyword evidence="3" id="KW-1185">Reference proteome</keyword>
<dbReference type="Proteomes" id="UP000316184">
    <property type="component" value="Unassembled WGS sequence"/>
</dbReference>
<feature type="domain" description="PEP-utilising enzyme mobile" evidence="1">
    <location>
        <begin position="286"/>
        <end position="357"/>
    </location>
</feature>
<reference evidence="2 3" key="1">
    <citation type="submission" date="2019-06" db="EMBL/GenBank/DDBJ databases">
        <title>Sequencing the genomes of 1000 actinobacteria strains.</title>
        <authorList>
            <person name="Klenk H.-P."/>
        </authorList>
    </citation>
    <scope>NUCLEOTIDE SEQUENCE [LARGE SCALE GENOMIC DNA]</scope>
    <source>
        <strain evidence="2 3">DSM 46699</strain>
    </source>
</reference>
<sequence length="361" mass="39236">MMPILLLSRLLPRLTRADEAEIHVVLSGIPHNVTTEMDLELWAIAQHIGPDVDDLTTRYLDRNLPADVLFGLDDFLARHGHRTAGEIDVGVPRWSEDPHQVLALVENYARTGGAGHDAARRFQQCAEEAQVMATEIVSRSPNRLHARFAAFLLDRVRQLAGMRELPKYCAVLGIAAARRHLRAIGTELAGTGQIANPDDVFFLDYEELSELIEGADHRGLIADRREVHERELRRKHLPRLLLSDGTEPETLLTVEKSDGALHGTSASTGTVTGVARVVRDPAKARLEPGDILVAPSTDPGWTPLFLTASGLVMEMGGPNSHGATVAREYGIPAVVGVPDATTRIVDGQTVTVHGSAGTVEF</sequence>
<dbReference type="Gene3D" id="3.50.30.10">
    <property type="entry name" value="Phosphohistidine domain"/>
    <property type="match status" value="1"/>
</dbReference>
<protein>
    <submittedName>
        <fullName evidence="2">PEP-utilizing family enzyme</fullName>
    </submittedName>
</protein>
<gene>
    <name evidence="2" type="ORF">FHU35_175</name>
</gene>
<dbReference type="PANTHER" id="PTHR43615">
    <property type="entry name" value="PHOSPHOENOLPYRUVATE SYNTHASE-RELATED"/>
    <property type="match status" value="1"/>
</dbReference>
<dbReference type="PANTHER" id="PTHR43615:SF1">
    <property type="entry name" value="PPDK_N DOMAIN-CONTAINING PROTEIN"/>
    <property type="match status" value="1"/>
</dbReference>
<dbReference type="InterPro" id="IPR036637">
    <property type="entry name" value="Phosphohistidine_dom_sf"/>
</dbReference>
<name>A0A561TZ21_9PSEU</name>
<dbReference type="InterPro" id="IPR008279">
    <property type="entry name" value="PEP-util_enz_mobile_dom"/>
</dbReference>
<proteinExistence type="predicted"/>
<dbReference type="SUPFAM" id="SSF52009">
    <property type="entry name" value="Phosphohistidine domain"/>
    <property type="match status" value="1"/>
</dbReference>
<accession>A0A561TZ21</accession>
<dbReference type="Pfam" id="PF00391">
    <property type="entry name" value="PEP-utilizers"/>
    <property type="match status" value="1"/>
</dbReference>
<evidence type="ECO:0000259" key="1">
    <source>
        <dbReference type="Pfam" id="PF00391"/>
    </source>
</evidence>
<dbReference type="AlphaFoldDB" id="A0A561TZ21"/>
<dbReference type="InterPro" id="IPR051549">
    <property type="entry name" value="PEP_Utilizing_Enz"/>
</dbReference>
<evidence type="ECO:0000313" key="2">
    <source>
        <dbReference type="EMBL" id="TWF92365.1"/>
    </source>
</evidence>
<organism evidence="2 3">
    <name type="scientific">Saccharopolyspora dendranthemae</name>
    <dbReference type="NCBI Taxonomy" id="1181886"/>
    <lineage>
        <taxon>Bacteria</taxon>
        <taxon>Bacillati</taxon>
        <taxon>Actinomycetota</taxon>
        <taxon>Actinomycetes</taxon>
        <taxon>Pseudonocardiales</taxon>
        <taxon>Pseudonocardiaceae</taxon>
        <taxon>Saccharopolyspora</taxon>
    </lineage>
</organism>
<comment type="caution">
    <text evidence="2">The sequence shown here is derived from an EMBL/GenBank/DDBJ whole genome shotgun (WGS) entry which is preliminary data.</text>
</comment>
<dbReference type="GO" id="GO:0016772">
    <property type="term" value="F:transferase activity, transferring phosphorus-containing groups"/>
    <property type="evidence" value="ECO:0007669"/>
    <property type="project" value="InterPro"/>
</dbReference>
<dbReference type="EMBL" id="VIWX01000007">
    <property type="protein sequence ID" value="TWF92365.1"/>
    <property type="molecule type" value="Genomic_DNA"/>
</dbReference>